<dbReference type="Proteomes" id="UP001595476">
    <property type="component" value="Unassembled WGS sequence"/>
</dbReference>
<name>A0ABV7HF02_9GAMM</name>
<reference evidence="5" key="1">
    <citation type="journal article" date="2019" name="Int. J. Syst. Evol. Microbiol.">
        <title>The Global Catalogue of Microorganisms (GCM) 10K type strain sequencing project: providing services to taxonomists for standard genome sequencing and annotation.</title>
        <authorList>
            <consortium name="The Broad Institute Genomics Platform"/>
            <consortium name="The Broad Institute Genome Sequencing Center for Infectious Disease"/>
            <person name="Wu L."/>
            <person name="Ma J."/>
        </authorList>
    </citation>
    <scope>NUCLEOTIDE SEQUENCE [LARGE SCALE GENOMIC DNA]</scope>
    <source>
        <strain evidence="5">KCTC 52438</strain>
    </source>
</reference>
<dbReference type="PROSITE" id="PS50894">
    <property type="entry name" value="HPT"/>
    <property type="match status" value="1"/>
</dbReference>
<dbReference type="RefSeq" id="WP_386722378.1">
    <property type="nucleotide sequence ID" value="NZ_JBHRSZ010000007.1"/>
</dbReference>
<keyword evidence="1" id="KW-0902">Two-component regulatory system</keyword>
<organism evidence="4 5">
    <name type="scientific">Litoribrevibacter euphylliae</name>
    <dbReference type="NCBI Taxonomy" id="1834034"/>
    <lineage>
        <taxon>Bacteria</taxon>
        <taxon>Pseudomonadati</taxon>
        <taxon>Pseudomonadota</taxon>
        <taxon>Gammaproteobacteria</taxon>
        <taxon>Oceanospirillales</taxon>
        <taxon>Oceanospirillaceae</taxon>
        <taxon>Litoribrevibacter</taxon>
    </lineage>
</organism>
<accession>A0ABV7HF02</accession>
<protein>
    <submittedName>
        <fullName evidence="4">Hpt domain-containing protein</fullName>
    </submittedName>
</protein>
<evidence type="ECO:0000256" key="1">
    <source>
        <dbReference type="ARBA" id="ARBA00023012"/>
    </source>
</evidence>
<feature type="domain" description="HPt" evidence="3">
    <location>
        <begin position="18"/>
        <end position="112"/>
    </location>
</feature>
<evidence type="ECO:0000313" key="5">
    <source>
        <dbReference type="Proteomes" id="UP001595476"/>
    </source>
</evidence>
<dbReference type="InterPro" id="IPR036641">
    <property type="entry name" value="HPT_dom_sf"/>
</dbReference>
<evidence type="ECO:0000313" key="4">
    <source>
        <dbReference type="EMBL" id="MFC3152447.1"/>
    </source>
</evidence>
<dbReference type="SUPFAM" id="SSF47226">
    <property type="entry name" value="Histidine-containing phosphotransfer domain, HPT domain"/>
    <property type="match status" value="1"/>
</dbReference>
<dbReference type="InterPro" id="IPR008207">
    <property type="entry name" value="Sig_transdc_His_kin_Hpt_dom"/>
</dbReference>
<keyword evidence="2" id="KW-0597">Phosphoprotein</keyword>
<gene>
    <name evidence="4" type="ORF">ACFOEK_15535</name>
</gene>
<dbReference type="Gene3D" id="1.20.120.160">
    <property type="entry name" value="HPT domain"/>
    <property type="match status" value="1"/>
</dbReference>
<dbReference type="Pfam" id="PF01627">
    <property type="entry name" value="Hpt"/>
    <property type="match status" value="1"/>
</dbReference>
<evidence type="ECO:0000256" key="2">
    <source>
        <dbReference type="PROSITE-ProRule" id="PRU00110"/>
    </source>
</evidence>
<dbReference type="EMBL" id="JBHRSZ010000007">
    <property type="protein sequence ID" value="MFC3152447.1"/>
    <property type="molecule type" value="Genomic_DNA"/>
</dbReference>
<feature type="modified residue" description="Phosphohistidine" evidence="2">
    <location>
        <position position="57"/>
    </location>
</feature>
<keyword evidence="5" id="KW-1185">Reference proteome</keyword>
<comment type="caution">
    <text evidence="4">The sequence shown here is derived from an EMBL/GenBank/DDBJ whole genome shotgun (WGS) entry which is preliminary data.</text>
</comment>
<proteinExistence type="predicted"/>
<sequence length="112" mass="12264">MSQLHTPSVVENLQKLIGEEKFSVILSSSRASLEGIISELKSAYTDSDHETMRRAAHSIKSSVGNYGADPVSKKAEELEHKYKAQDLGNAASEIEELDGLVQGLLTELETYL</sequence>
<evidence type="ECO:0000259" key="3">
    <source>
        <dbReference type="PROSITE" id="PS50894"/>
    </source>
</evidence>